<dbReference type="InterPro" id="IPR042184">
    <property type="entry name" value="YqeY/Aim41_N"/>
</dbReference>
<evidence type="ECO:0000313" key="2">
    <source>
        <dbReference type="Proteomes" id="UP000182264"/>
    </source>
</evidence>
<dbReference type="Pfam" id="PF09424">
    <property type="entry name" value="YqeY"/>
    <property type="match status" value="1"/>
</dbReference>
<dbReference type="InterPro" id="IPR019004">
    <property type="entry name" value="YqeY/Aim41"/>
</dbReference>
<dbReference type="GO" id="GO:0016740">
    <property type="term" value="F:transferase activity"/>
    <property type="evidence" value="ECO:0007669"/>
    <property type="project" value="UniProtKB-KW"/>
</dbReference>
<dbReference type="Proteomes" id="UP000182264">
    <property type="component" value="Chromosome"/>
</dbReference>
<dbReference type="Gene3D" id="1.10.1510.10">
    <property type="entry name" value="Uncharacterised protein YqeY/AIM41 PF09424, N-terminal domain"/>
    <property type="match status" value="1"/>
</dbReference>
<dbReference type="PANTHER" id="PTHR28055:SF1">
    <property type="entry name" value="ALTERED INHERITANCE OF MITOCHONDRIA PROTEIN 41, MITOCHONDRIAL"/>
    <property type="match status" value="1"/>
</dbReference>
<proteinExistence type="predicted"/>
<name>A0A1L3GEJ1_SYNAC</name>
<evidence type="ECO:0000313" key="1">
    <source>
        <dbReference type="EMBL" id="APG24384.1"/>
    </source>
</evidence>
<dbReference type="KEGG" id="pace:A6070_13185"/>
<sequence length="149" mass="16287">MSLKQQLSDAMKSAMKAKDSLRLTTVRMVLAAVKNREIEQRGELADEEVVGVLSSLVKQRKESVQLYREGGRAELAEKEEAELAILQEFLPAPLAVEEIASLIERAVAETGAAGPRDMGKVMKIVSAETRGRADGKLVSDMVRERLAHG</sequence>
<organism evidence="1 2">
    <name type="scientific">Syntrophotalea acetylenica</name>
    <name type="common">Pelobacter acetylenicus</name>
    <dbReference type="NCBI Taxonomy" id="29542"/>
    <lineage>
        <taxon>Bacteria</taxon>
        <taxon>Pseudomonadati</taxon>
        <taxon>Thermodesulfobacteriota</taxon>
        <taxon>Desulfuromonadia</taxon>
        <taxon>Desulfuromonadales</taxon>
        <taxon>Syntrophotaleaceae</taxon>
        <taxon>Syntrophotalea</taxon>
    </lineage>
</organism>
<protein>
    <submittedName>
        <fullName evidence="1">Glutamyl-tRNA amidotransferase</fullName>
    </submittedName>
</protein>
<gene>
    <name evidence="1" type="ORF">A7E75_04540</name>
</gene>
<dbReference type="RefSeq" id="WP_072286223.1">
    <property type="nucleotide sequence ID" value="NZ_CP015455.1"/>
</dbReference>
<dbReference type="EMBL" id="CP015518">
    <property type="protein sequence ID" value="APG24384.1"/>
    <property type="molecule type" value="Genomic_DNA"/>
</dbReference>
<keyword evidence="2" id="KW-1185">Reference proteome</keyword>
<dbReference type="STRING" id="29542.A6070_13185"/>
<dbReference type="AlphaFoldDB" id="A0A1L3GEJ1"/>
<dbReference type="InterPro" id="IPR003789">
    <property type="entry name" value="Asn/Gln_tRNA_amidoTrase-B-like"/>
</dbReference>
<accession>A0A1L3GEJ1</accession>
<dbReference type="PANTHER" id="PTHR28055">
    <property type="entry name" value="ALTERED INHERITANCE OF MITOCHONDRIA PROTEIN 41, MITOCHONDRIAL"/>
    <property type="match status" value="1"/>
</dbReference>
<dbReference type="Gene3D" id="1.10.10.410">
    <property type="match status" value="1"/>
</dbReference>
<dbReference type="GO" id="GO:0016884">
    <property type="term" value="F:carbon-nitrogen ligase activity, with glutamine as amido-N-donor"/>
    <property type="evidence" value="ECO:0007669"/>
    <property type="project" value="InterPro"/>
</dbReference>
<dbReference type="SUPFAM" id="SSF89095">
    <property type="entry name" value="GatB/YqeY motif"/>
    <property type="match status" value="1"/>
</dbReference>
<dbReference type="OrthoDB" id="9788127at2"/>
<keyword evidence="1" id="KW-0808">Transferase</keyword>
<reference evidence="1 2" key="1">
    <citation type="journal article" date="2017" name="Genome Announc.">
        <title>Complete Genome Sequences of Two Acetylene-Fermenting Pelobacter acetylenicus Strains.</title>
        <authorList>
            <person name="Sutton J.M."/>
            <person name="Baesman S.M."/>
            <person name="Fierst J.L."/>
            <person name="Poret-Peterson A.T."/>
            <person name="Oremland R.S."/>
            <person name="Dunlap D.S."/>
            <person name="Akob D.M."/>
        </authorList>
    </citation>
    <scope>NUCLEOTIDE SEQUENCE [LARGE SCALE GENOMIC DNA]</scope>
    <source>
        <strain evidence="1 2">DSM 3247</strain>
    </source>
</reference>
<dbReference type="InterPro" id="IPR023168">
    <property type="entry name" value="GatB_Yqey_C_2"/>
</dbReference>